<dbReference type="SMART" id="SM00880">
    <property type="entry name" value="CHAD"/>
    <property type="match status" value="1"/>
</dbReference>
<sequence length="313" mass="33637">MAYKLLMSKSPGDGLRRCADSQLQGARDGLVAVLENDDGVARAEAIHSARKSVKKTRALVRLARPAIGEKRYRKANASLREAGGTLSGARDADVMLDVIADLRESGVGQLPAAAFDALQAAVAADGGGDAATAAAGAGDALPVAIERLDAAAARVGALDLSGMTWSTVLDSLTLSYARGHAELAAVAAAPTVEARHDWRKRAKDRWYQERLISGAWEPLLSAEADELHLLSEYLGDDHDLAVLRAAITSGSVEAPIDTDAVLDLIDDRREELLHDALLLGRRLYAERPKAFRRRMREYVRVWDTAQQDALVEV</sequence>
<proteinExistence type="predicted"/>
<dbReference type="InterPro" id="IPR007899">
    <property type="entry name" value="CHAD_dom"/>
</dbReference>
<dbReference type="KEGG" id="parq:DSM112329_01841"/>
<accession>A0AAU7ATN0</accession>
<dbReference type="InterPro" id="IPR038186">
    <property type="entry name" value="CHAD_dom_sf"/>
</dbReference>
<organism evidence="2">
    <name type="scientific">Paraconexibacter sp. AEG42_29</name>
    <dbReference type="NCBI Taxonomy" id="2997339"/>
    <lineage>
        <taxon>Bacteria</taxon>
        <taxon>Bacillati</taxon>
        <taxon>Actinomycetota</taxon>
        <taxon>Thermoleophilia</taxon>
        <taxon>Solirubrobacterales</taxon>
        <taxon>Paraconexibacteraceae</taxon>
        <taxon>Paraconexibacter</taxon>
    </lineage>
</organism>
<dbReference type="PANTHER" id="PTHR39339">
    <property type="entry name" value="SLR1444 PROTEIN"/>
    <property type="match status" value="1"/>
</dbReference>
<name>A0AAU7ATN0_9ACTN</name>
<evidence type="ECO:0000313" key="2">
    <source>
        <dbReference type="EMBL" id="XAY05000.1"/>
    </source>
</evidence>
<dbReference type="PANTHER" id="PTHR39339:SF1">
    <property type="entry name" value="CHAD DOMAIN-CONTAINING PROTEIN"/>
    <property type="match status" value="1"/>
</dbReference>
<dbReference type="Gene3D" id="1.40.20.10">
    <property type="entry name" value="CHAD domain"/>
    <property type="match status" value="1"/>
</dbReference>
<gene>
    <name evidence="2" type="ORF">DSM112329_01841</name>
</gene>
<dbReference type="EMBL" id="CP114014">
    <property type="protein sequence ID" value="XAY05000.1"/>
    <property type="molecule type" value="Genomic_DNA"/>
</dbReference>
<dbReference type="PROSITE" id="PS51708">
    <property type="entry name" value="CHAD"/>
    <property type="match status" value="1"/>
</dbReference>
<dbReference type="Pfam" id="PF05235">
    <property type="entry name" value="CHAD"/>
    <property type="match status" value="1"/>
</dbReference>
<protein>
    <recommendedName>
        <fullName evidence="1">CHAD domain-containing protein</fullName>
    </recommendedName>
</protein>
<dbReference type="AlphaFoldDB" id="A0AAU7ATN0"/>
<reference evidence="2" key="1">
    <citation type="submission" date="2022-12" db="EMBL/GenBank/DDBJ databases">
        <title>Paraconexibacter alkalitolerans sp. nov. and Baekduia alba sp. nov., isolated from soil and emended description of the genera Paraconexibacter (Chun et al., 2020) and Baekduia (An et al., 2020).</title>
        <authorList>
            <person name="Vieira S."/>
            <person name="Huber K.J."/>
            <person name="Geppert A."/>
            <person name="Wolf J."/>
            <person name="Neumann-Schaal M."/>
            <person name="Muesken M."/>
            <person name="Overmann J."/>
        </authorList>
    </citation>
    <scope>NUCLEOTIDE SEQUENCE</scope>
    <source>
        <strain evidence="2">AEG42_29</strain>
    </source>
</reference>
<feature type="domain" description="CHAD" evidence="1">
    <location>
        <begin position="8"/>
        <end position="289"/>
    </location>
</feature>
<evidence type="ECO:0000259" key="1">
    <source>
        <dbReference type="PROSITE" id="PS51708"/>
    </source>
</evidence>